<evidence type="ECO:0000256" key="3">
    <source>
        <dbReference type="ARBA" id="ARBA00022917"/>
    </source>
</evidence>
<dbReference type="FunFam" id="3.30.110.10:FF:000001">
    <property type="entry name" value="Translation initiation factor IF-3"/>
    <property type="match status" value="1"/>
</dbReference>
<reference evidence="9" key="1">
    <citation type="submission" date="2020-07" db="EMBL/GenBank/DDBJ databases">
        <title>Huge and variable diversity of episymbiotic CPR bacteria and DPANN archaea in groundwater ecosystems.</title>
        <authorList>
            <person name="He C.Y."/>
            <person name="Keren R."/>
            <person name="Whittaker M."/>
            <person name="Farag I.F."/>
            <person name="Doudna J."/>
            <person name="Cate J.H.D."/>
            <person name="Banfield J.F."/>
        </authorList>
    </citation>
    <scope>NUCLEOTIDE SEQUENCE</scope>
    <source>
        <strain evidence="9">NC_groundwater_1520_Pr4_B-0.1um_53_5</strain>
    </source>
</reference>
<dbReference type="HAMAP" id="MF_00080">
    <property type="entry name" value="IF_3"/>
    <property type="match status" value="1"/>
</dbReference>
<dbReference type="EMBL" id="JACQXR010000104">
    <property type="protein sequence ID" value="MBI4727132.1"/>
    <property type="molecule type" value="Genomic_DNA"/>
</dbReference>
<dbReference type="FunFam" id="3.10.20.80:FF:000001">
    <property type="entry name" value="Translation initiation factor IF-3"/>
    <property type="match status" value="1"/>
</dbReference>
<protein>
    <recommendedName>
        <fullName evidence="4 5">Translation initiation factor IF-3</fullName>
    </recommendedName>
</protein>
<evidence type="ECO:0000259" key="7">
    <source>
        <dbReference type="Pfam" id="PF00707"/>
    </source>
</evidence>
<evidence type="ECO:0000256" key="1">
    <source>
        <dbReference type="ARBA" id="ARBA00005439"/>
    </source>
</evidence>
<dbReference type="SUPFAM" id="SSF55200">
    <property type="entry name" value="Translation initiation factor IF3, C-terminal domain"/>
    <property type="match status" value="1"/>
</dbReference>
<name>A0A933I9M2_UNCT6</name>
<evidence type="ECO:0000256" key="2">
    <source>
        <dbReference type="ARBA" id="ARBA00022540"/>
    </source>
</evidence>
<evidence type="ECO:0000256" key="4">
    <source>
        <dbReference type="HAMAP-Rule" id="MF_00080"/>
    </source>
</evidence>
<evidence type="ECO:0000313" key="9">
    <source>
        <dbReference type="EMBL" id="MBI4727132.1"/>
    </source>
</evidence>
<organism evidence="9 10">
    <name type="scientific">candidate division TA06 bacterium</name>
    <dbReference type="NCBI Taxonomy" id="2250710"/>
    <lineage>
        <taxon>Bacteria</taxon>
        <taxon>Bacteria division TA06</taxon>
    </lineage>
</organism>
<dbReference type="PANTHER" id="PTHR10938:SF0">
    <property type="entry name" value="TRANSLATION INITIATION FACTOR IF-3, MITOCHONDRIAL"/>
    <property type="match status" value="1"/>
</dbReference>
<keyword evidence="3 4" id="KW-0648">Protein biosynthesis</keyword>
<dbReference type="InterPro" id="IPR036787">
    <property type="entry name" value="T_IF-3_N_sf"/>
</dbReference>
<dbReference type="GO" id="GO:0003743">
    <property type="term" value="F:translation initiation factor activity"/>
    <property type="evidence" value="ECO:0007669"/>
    <property type="project" value="UniProtKB-UniRule"/>
</dbReference>
<dbReference type="AlphaFoldDB" id="A0A933I9M2"/>
<comment type="subunit">
    <text evidence="4 6">Monomer.</text>
</comment>
<dbReference type="InterPro" id="IPR036788">
    <property type="entry name" value="T_IF-3_C_sf"/>
</dbReference>
<dbReference type="Pfam" id="PF05198">
    <property type="entry name" value="IF3_N"/>
    <property type="match status" value="1"/>
</dbReference>
<feature type="domain" description="Translation initiation factor 3 C-terminal" evidence="7">
    <location>
        <begin position="95"/>
        <end position="180"/>
    </location>
</feature>
<keyword evidence="4" id="KW-0963">Cytoplasm</keyword>
<dbReference type="InterPro" id="IPR019813">
    <property type="entry name" value="Translation_initiation_fac3_CS"/>
</dbReference>
<sequence>MYNHKPITEGSPISKDYRVNNKIRVPEVRVVGPDGQQIGVLPIAEALRQAEDKGLDLVEIVPEAKPPVCKIIDFGKFLYHEEKNKKEARKKQHEVKVKEIRLGPKIGEHDYLVKFNQAKNFLAHKDKVRVSMRFRGREMAHIDIGRRVIDRFMLEITDVALIEQQPKLEGNTMVALLSPKSTA</sequence>
<dbReference type="Proteomes" id="UP000736328">
    <property type="component" value="Unassembled WGS sequence"/>
</dbReference>
<dbReference type="GO" id="GO:0032790">
    <property type="term" value="P:ribosome disassembly"/>
    <property type="evidence" value="ECO:0007669"/>
    <property type="project" value="TreeGrafter"/>
</dbReference>
<comment type="similarity">
    <text evidence="1 4 6">Belongs to the IF-3 family.</text>
</comment>
<dbReference type="Gene3D" id="3.10.20.80">
    <property type="entry name" value="Translation initiation factor 3 (IF-3), N-terminal domain"/>
    <property type="match status" value="1"/>
</dbReference>
<comment type="subcellular location">
    <subcellularLocation>
        <location evidence="4 6">Cytoplasm</location>
    </subcellularLocation>
</comment>
<evidence type="ECO:0000259" key="8">
    <source>
        <dbReference type="Pfam" id="PF05198"/>
    </source>
</evidence>
<dbReference type="PROSITE" id="PS00938">
    <property type="entry name" value="IF3"/>
    <property type="match status" value="1"/>
</dbReference>
<dbReference type="GO" id="GO:0043022">
    <property type="term" value="F:ribosome binding"/>
    <property type="evidence" value="ECO:0007669"/>
    <property type="project" value="UniProtKB-ARBA"/>
</dbReference>
<dbReference type="InterPro" id="IPR019814">
    <property type="entry name" value="Translation_initiation_fac_3_N"/>
</dbReference>
<accession>A0A933I9M2</accession>
<proteinExistence type="inferred from homology"/>
<feature type="domain" description="Translation initiation factor 3 N-terminal" evidence="8">
    <location>
        <begin position="19"/>
        <end position="88"/>
    </location>
</feature>
<dbReference type="GO" id="GO:0016020">
    <property type="term" value="C:membrane"/>
    <property type="evidence" value="ECO:0007669"/>
    <property type="project" value="TreeGrafter"/>
</dbReference>
<comment type="caution">
    <text evidence="9">The sequence shown here is derived from an EMBL/GenBank/DDBJ whole genome shotgun (WGS) entry which is preliminary data.</text>
</comment>
<dbReference type="InterPro" id="IPR019815">
    <property type="entry name" value="Translation_initiation_fac_3_C"/>
</dbReference>
<dbReference type="SUPFAM" id="SSF54364">
    <property type="entry name" value="Translation initiation factor IF3, N-terminal domain"/>
    <property type="match status" value="1"/>
</dbReference>
<keyword evidence="2 4" id="KW-0396">Initiation factor</keyword>
<evidence type="ECO:0000256" key="5">
    <source>
        <dbReference type="NCBIfam" id="TIGR00168"/>
    </source>
</evidence>
<dbReference type="Pfam" id="PF00707">
    <property type="entry name" value="IF3_C"/>
    <property type="match status" value="1"/>
</dbReference>
<dbReference type="GO" id="GO:0005829">
    <property type="term" value="C:cytosol"/>
    <property type="evidence" value="ECO:0007669"/>
    <property type="project" value="TreeGrafter"/>
</dbReference>
<dbReference type="PANTHER" id="PTHR10938">
    <property type="entry name" value="TRANSLATION INITIATION FACTOR IF-3"/>
    <property type="match status" value="1"/>
</dbReference>
<comment type="function">
    <text evidence="4 6">IF-3 binds to the 30S ribosomal subunit and shifts the equilibrium between 70S ribosomes and their 50S and 30S subunits in favor of the free subunits, thus enhancing the availability of 30S subunits on which protein synthesis initiation begins.</text>
</comment>
<gene>
    <name evidence="4" type="primary">infC</name>
    <name evidence="9" type="ORF">HY768_07920</name>
</gene>
<dbReference type="InterPro" id="IPR001288">
    <property type="entry name" value="Translation_initiation_fac_3"/>
</dbReference>
<evidence type="ECO:0000256" key="6">
    <source>
        <dbReference type="RuleBase" id="RU000646"/>
    </source>
</evidence>
<dbReference type="NCBIfam" id="TIGR00168">
    <property type="entry name" value="infC"/>
    <property type="match status" value="1"/>
</dbReference>
<dbReference type="Gene3D" id="3.30.110.10">
    <property type="entry name" value="Translation initiation factor 3 (IF-3), C-terminal domain"/>
    <property type="match status" value="1"/>
</dbReference>
<evidence type="ECO:0000313" key="10">
    <source>
        <dbReference type="Proteomes" id="UP000736328"/>
    </source>
</evidence>